<reference evidence="2 3" key="1">
    <citation type="submission" date="2014-02" db="EMBL/GenBank/DDBJ databases">
        <authorList>
            <person name="Sears C."/>
            <person name="Carroll K."/>
            <person name="Sack B.R."/>
            <person name="Qadri F."/>
            <person name="Myers L.L."/>
            <person name="Chung G.-T."/>
            <person name="Escheverria P."/>
            <person name="Fraser C.M."/>
            <person name="Sadzewicz L."/>
            <person name="Shefchek K.A."/>
            <person name="Tallon L."/>
            <person name="Das S.P."/>
            <person name="Daugherty S."/>
            <person name="Mongodin E.F."/>
        </authorList>
    </citation>
    <scope>NUCLEOTIDE SEQUENCE [LARGE SCALE GENOMIC DNA]</scope>
    <source>
        <strain evidence="2 3">2-F-2 #4</strain>
    </source>
</reference>
<organism evidence="2 3">
    <name type="scientific">Bacteroides fragilis str. 2-F-2 #4</name>
    <dbReference type="NCBI Taxonomy" id="1339280"/>
    <lineage>
        <taxon>Bacteria</taxon>
        <taxon>Pseudomonadati</taxon>
        <taxon>Bacteroidota</taxon>
        <taxon>Bacteroidia</taxon>
        <taxon>Bacteroidales</taxon>
        <taxon>Bacteroidaceae</taxon>
        <taxon>Bacteroides</taxon>
    </lineage>
</organism>
<proteinExistence type="predicted"/>
<gene>
    <name evidence="2" type="ORF">M076_3613</name>
</gene>
<dbReference type="RefSeq" id="WP_032571187.1">
    <property type="nucleotide sequence ID" value="NZ_JGDM01000081.1"/>
</dbReference>
<evidence type="ECO:0000256" key="1">
    <source>
        <dbReference type="SAM" id="Coils"/>
    </source>
</evidence>
<comment type="caution">
    <text evidence="2">The sequence shown here is derived from an EMBL/GenBank/DDBJ whole genome shotgun (WGS) entry which is preliminary data.</text>
</comment>
<evidence type="ECO:0000313" key="2">
    <source>
        <dbReference type="EMBL" id="EXZ43233.1"/>
    </source>
</evidence>
<dbReference type="EMBL" id="JGDM01000081">
    <property type="protein sequence ID" value="EXZ43233.1"/>
    <property type="molecule type" value="Genomic_DNA"/>
</dbReference>
<sequence>MSRLSDLYKAMETLRKEGLSLNEDLEKQVSDLEENIIKKEILPIVTETIAPALKQVQRELVLVVDYVPGSPISVHLSRKRNFTADIADAKEILPDPQVEHKEIGKTGPKGEIAPATRLKITFIDGRVIQELQAAETFRKFVMEVGADRVRSLGMKQNKVPLISNTLDKKYKSSQKPVGNGWYLMTCSNTLTKKRDIERIANTFDIKIKVEIV</sequence>
<dbReference type="AlphaFoldDB" id="A0A015YG63"/>
<evidence type="ECO:0000313" key="3">
    <source>
        <dbReference type="Proteomes" id="UP000022272"/>
    </source>
</evidence>
<protein>
    <submittedName>
        <fullName evidence="2">Uncharacterized protein</fullName>
    </submittedName>
</protein>
<dbReference type="PATRIC" id="fig|1339280.3.peg.3458"/>
<keyword evidence="1" id="KW-0175">Coiled coil</keyword>
<accession>A0A015YG63</accession>
<feature type="coiled-coil region" evidence="1">
    <location>
        <begin position="15"/>
        <end position="42"/>
    </location>
</feature>
<dbReference type="Proteomes" id="UP000022272">
    <property type="component" value="Unassembled WGS sequence"/>
</dbReference>
<name>A0A015YG63_BACFG</name>